<feature type="compositionally biased region" description="Basic and acidic residues" evidence="1">
    <location>
        <begin position="33"/>
        <end position="44"/>
    </location>
</feature>
<evidence type="ECO:0000313" key="3">
    <source>
        <dbReference type="Proteomes" id="UP000265520"/>
    </source>
</evidence>
<sequence length="89" mass="10522">QNWIRRHINNASKDAEQTKSNLFHEEEPEEFEVSDKQKQEKDAVDDGGDDGEEDNNDDFSNESQPEFEDENEKEEYKEEIDESEFQHGL</sequence>
<feature type="region of interest" description="Disordered" evidence="1">
    <location>
        <begin position="1"/>
        <end position="89"/>
    </location>
</feature>
<evidence type="ECO:0000256" key="1">
    <source>
        <dbReference type="SAM" id="MobiDB-lite"/>
    </source>
</evidence>
<protein>
    <submittedName>
        <fullName evidence="2">Uncharacterized protein</fullName>
    </submittedName>
</protein>
<reference evidence="2 3" key="1">
    <citation type="journal article" date="2018" name="Front. Plant Sci.">
        <title>Red Clover (Trifolium pratense) and Zigzag Clover (T. medium) - A Picture of Genomic Similarities and Differences.</title>
        <authorList>
            <person name="Dluhosova J."/>
            <person name="Istvanek J."/>
            <person name="Nedelnik J."/>
            <person name="Repkova J."/>
        </authorList>
    </citation>
    <scope>NUCLEOTIDE SEQUENCE [LARGE SCALE GENOMIC DNA]</scope>
    <source>
        <strain evidence="3">cv. 10/8</strain>
        <tissue evidence="2">Leaf</tissue>
    </source>
</reference>
<proteinExistence type="predicted"/>
<evidence type="ECO:0000313" key="2">
    <source>
        <dbReference type="EMBL" id="MCI00639.1"/>
    </source>
</evidence>
<organism evidence="2 3">
    <name type="scientific">Trifolium medium</name>
    <dbReference type="NCBI Taxonomy" id="97028"/>
    <lineage>
        <taxon>Eukaryota</taxon>
        <taxon>Viridiplantae</taxon>
        <taxon>Streptophyta</taxon>
        <taxon>Embryophyta</taxon>
        <taxon>Tracheophyta</taxon>
        <taxon>Spermatophyta</taxon>
        <taxon>Magnoliopsida</taxon>
        <taxon>eudicotyledons</taxon>
        <taxon>Gunneridae</taxon>
        <taxon>Pentapetalae</taxon>
        <taxon>rosids</taxon>
        <taxon>fabids</taxon>
        <taxon>Fabales</taxon>
        <taxon>Fabaceae</taxon>
        <taxon>Papilionoideae</taxon>
        <taxon>50 kb inversion clade</taxon>
        <taxon>NPAAA clade</taxon>
        <taxon>Hologalegina</taxon>
        <taxon>IRL clade</taxon>
        <taxon>Trifolieae</taxon>
        <taxon>Trifolium</taxon>
    </lineage>
</organism>
<accession>A0A392NNE8</accession>
<comment type="caution">
    <text evidence="2">The sequence shown here is derived from an EMBL/GenBank/DDBJ whole genome shotgun (WGS) entry which is preliminary data.</text>
</comment>
<feature type="compositionally biased region" description="Basic and acidic residues" evidence="1">
    <location>
        <begin position="13"/>
        <end position="25"/>
    </location>
</feature>
<dbReference type="Proteomes" id="UP000265520">
    <property type="component" value="Unassembled WGS sequence"/>
</dbReference>
<dbReference type="AlphaFoldDB" id="A0A392NNE8"/>
<feature type="non-terminal residue" evidence="2">
    <location>
        <position position="1"/>
    </location>
</feature>
<keyword evidence="3" id="KW-1185">Reference proteome</keyword>
<name>A0A392NNE8_9FABA</name>
<feature type="compositionally biased region" description="Acidic residues" evidence="1">
    <location>
        <begin position="45"/>
        <end position="83"/>
    </location>
</feature>
<dbReference type="EMBL" id="LXQA010043836">
    <property type="protein sequence ID" value="MCI00639.1"/>
    <property type="molecule type" value="Genomic_DNA"/>
</dbReference>